<feature type="region of interest" description="Disordered" evidence="1">
    <location>
        <begin position="1"/>
        <end position="23"/>
    </location>
</feature>
<reference evidence="3 4" key="1">
    <citation type="submission" date="2016-10" db="EMBL/GenBank/DDBJ databases">
        <authorList>
            <person name="de Groot N.N."/>
        </authorList>
    </citation>
    <scope>NUCLEOTIDE SEQUENCE [LARGE SCALE GENOMIC DNA]</scope>
    <source>
        <strain evidence="3 4">CGMCC 4.3510</strain>
    </source>
</reference>
<dbReference type="AlphaFoldDB" id="A0A1I2MXV3"/>
<dbReference type="EMBL" id="FONG01000042">
    <property type="protein sequence ID" value="SFF94156.1"/>
    <property type="molecule type" value="Genomic_DNA"/>
</dbReference>
<gene>
    <name evidence="3" type="ORF">SAMN05216251_1427</name>
</gene>
<dbReference type="NCBIfam" id="TIGR01167">
    <property type="entry name" value="LPXTG_anchor"/>
    <property type="match status" value="1"/>
</dbReference>
<proteinExistence type="predicted"/>
<feature type="transmembrane region" description="Helical" evidence="2">
    <location>
        <begin position="26"/>
        <end position="46"/>
    </location>
</feature>
<evidence type="ECO:0000256" key="2">
    <source>
        <dbReference type="SAM" id="Phobius"/>
    </source>
</evidence>
<sequence length="54" mass="5305">MPGTDTGTGTPGGGGELPHTGSPVRWAAGLSAASLLLGGLLLARGARSRVGRHR</sequence>
<evidence type="ECO:0000256" key="1">
    <source>
        <dbReference type="SAM" id="MobiDB-lite"/>
    </source>
</evidence>
<organism evidence="3 4">
    <name type="scientific">Actinacidiphila alni</name>
    <dbReference type="NCBI Taxonomy" id="380248"/>
    <lineage>
        <taxon>Bacteria</taxon>
        <taxon>Bacillati</taxon>
        <taxon>Actinomycetota</taxon>
        <taxon>Actinomycetes</taxon>
        <taxon>Kitasatosporales</taxon>
        <taxon>Streptomycetaceae</taxon>
        <taxon>Actinacidiphila</taxon>
    </lineage>
</organism>
<dbReference type="Proteomes" id="UP000199323">
    <property type="component" value="Unassembled WGS sequence"/>
</dbReference>
<evidence type="ECO:0000313" key="3">
    <source>
        <dbReference type="EMBL" id="SFF94156.1"/>
    </source>
</evidence>
<name>A0A1I2MXV3_9ACTN</name>
<keyword evidence="2" id="KW-0472">Membrane</keyword>
<keyword evidence="2" id="KW-0812">Transmembrane</keyword>
<accession>A0A1I2MXV3</accession>
<evidence type="ECO:0000313" key="4">
    <source>
        <dbReference type="Proteomes" id="UP000199323"/>
    </source>
</evidence>
<keyword evidence="2" id="KW-1133">Transmembrane helix</keyword>
<protein>
    <submittedName>
        <fullName evidence="3">LPXTG-motif cell wall anchor domain-containing protein</fullName>
    </submittedName>
</protein>
<keyword evidence="4" id="KW-1185">Reference proteome</keyword>